<evidence type="ECO:0000256" key="1">
    <source>
        <dbReference type="SAM" id="Phobius"/>
    </source>
</evidence>
<feature type="transmembrane region" description="Helical" evidence="1">
    <location>
        <begin position="157"/>
        <end position="179"/>
    </location>
</feature>
<dbReference type="OrthoDB" id="1043760at2"/>
<dbReference type="RefSeq" id="WP_100426665.1">
    <property type="nucleotide sequence ID" value="NZ_PGEX01000001.1"/>
</dbReference>
<name>A0A2M9AAW3_9BACT</name>
<feature type="transmembrane region" description="Helical" evidence="1">
    <location>
        <begin position="191"/>
        <end position="212"/>
    </location>
</feature>
<feature type="transmembrane region" description="Helical" evidence="1">
    <location>
        <begin position="35"/>
        <end position="55"/>
    </location>
</feature>
<dbReference type="GO" id="GO:0016747">
    <property type="term" value="F:acyltransferase activity, transferring groups other than amino-acyl groups"/>
    <property type="evidence" value="ECO:0007669"/>
    <property type="project" value="InterPro"/>
</dbReference>
<comment type="caution">
    <text evidence="3">The sequence shown here is derived from an EMBL/GenBank/DDBJ whole genome shotgun (WGS) entry which is preliminary data.</text>
</comment>
<keyword evidence="3" id="KW-0808">Transferase</keyword>
<sequence length="328" mass="38127">MAKERNINVDILKFLAVFIIINSHADICYPRYSFLATGGAVGDAIFLFCSGFTLWHSTKSDFFNYYKRRINRIYPSVFASLLFAIILGKQSLATLTIERCLGDSFVIAIMVYYILLFFLHKYLSAKIGWFFIPLTIVILAVYYFFPYKYETGIKGIYGISTPFRWIPYFGFMLMGTWMAQRKANTIIARHLFLDILPLLSCLIFFYGLQFIAKVYPPVAPFQIATLPFLFGVIYFLYQICGSSFAKRIYESKYGNAIILSIGGLCLESYLIQLYLISDKFNFFLFPLNLVIMVAIILLASYCCRCLARFFSQTFRTEDYEWRKIFSLR</sequence>
<feature type="transmembrane region" description="Helical" evidence="1">
    <location>
        <begin position="282"/>
        <end position="303"/>
    </location>
</feature>
<dbReference type="AlphaFoldDB" id="A0A2M9AAW3"/>
<keyword evidence="1" id="KW-0472">Membrane</keyword>
<evidence type="ECO:0000313" key="4">
    <source>
        <dbReference type="Proteomes" id="UP000231134"/>
    </source>
</evidence>
<reference evidence="3 4" key="1">
    <citation type="submission" date="2017-11" db="EMBL/GenBank/DDBJ databases">
        <title>Animal gut microbial communities from fecal samples from Wisconsin, USA.</title>
        <authorList>
            <person name="Neumann A."/>
        </authorList>
    </citation>
    <scope>NUCLEOTIDE SEQUENCE [LARGE SCALE GENOMIC DNA]</scope>
    <source>
        <strain evidence="3 4">UWS3</strain>
    </source>
</reference>
<keyword evidence="1" id="KW-0812">Transmembrane</keyword>
<evidence type="ECO:0000259" key="2">
    <source>
        <dbReference type="Pfam" id="PF01757"/>
    </source>
</evidence>
<dbReference type="Proteomes" id="UP000231134">
    <property type="component" value="Unassembled WGS sequence"/>
</dbReference>
<feature type="transmembrane region" description="Helical" evidence="1">
    <location>
        <begin position="127"/>
        <end position="145"/>
    </location>
</feature>
<dbReference type="EMBL" id="PGEX01000001">
    <property type="protein sequence ID" value="PJJ42830.1"/>
    <property type="molecule type" value="Genomic_DNA"/>
</dbReference>
<feature type="transmembrane region" description="Helical" evidence="1">
    <location>
        <begin position="257"/>
        <end position="276"/>
    </location>
</feature>
<feature type="transmembrane region" description="Helical" evidence="1">
    <location>
        <begin position="101"/>
        <end position="120"/>
    </location>
</feature>
<organism evidence="3 4">
    <name type="scientific">Hallerella succinigenes</name>
    <dbReference type="NCBI Taxonomy" id="1896222"/>
    <lineage>
        <taxon>Bacteria</taxon>
        <taxon>Pseudomonadati</taxon>
        <taxon>Fibrobacterota</taxon>
        <taxon>Fibrobacteria</taxon>
        <taxon>Fibrobacterales</taxon>
        <taxon>Fibrobacteraceae</taxon>
        <taxon>Hallerella</taxon>
    </lineage>
</organism>
<feature type="transmembrane region" description="Helical" evidence="1">
    <location>
        <begin position="76"/>
        <end position="95"/>
    </location>
</feature>
<accession>A0A2M9AAW3</accession>
<evidence type="ECO:0000313" key="3">
    <source>
        <dbReference type="EMBL" id="PJJ42830.1"/>
    </source>
</evidence>
<keyword evidence="1" id="KW-1133">Transmembrane helix</keyword>
<gene>
    <name evidence="3" type="ORF">BGX16_2881</name>
</gene>
<dbReference type="InterPro" id="IPR002656">
    <property type="entry name" value="Acyl_transf_3_dom"/>
</dbReference>
<proteinExistence type="predicted"/>
<feature type="domain" description="Acyltransferase 3" evidence="2">
    <location>
        <begin position="7"/>
        <end position="302"/>
    </location>
</feature>
<feature type="transmembrane region" description="Helical" evidence="1">
    <location>
        <begin position="218"/>
        <end position="237"/>
    </location>
</feature>
<protein>
    <submittedName>
        <fullName evidence="3">Acyltransferase-like protein</fullName>
    </submittedName>
</protein>
<dbReference type="Pfam" id="PF01757">
    <property type="entry name" value="Acyl_transf_3"/>
    <property type="match status" value="1"/>
</dbReference>
<keyword evidence="4" id="KW-1185">Reference proteome</keyword>
<keyword evidence="3" id="KW-0012">Acyltransferase</keyword>